<gene>
    <name evidence="1" type="ORF">EJ04DRAFT_52656</name>
</gene>
<comment type="caution">
    <text evidence="1">The sequence shown here is derived from an EMBL/GenBank/DDBJ whole genome shotgun (WGS) entry which is preliminary data.</text>
</comment>
<dbReference type="EMBL" id="ML996109">
    <property type="protein sequence ID" value="KAF2738441.1"/>
    <property type="molecule type" value="Genomic_DNA"/>
</dbReference>
<name>A0A9P4R8L1_9PLEO</name>
<reference evidence="1" key="1">
    <citation type="journal article" date="2020" name="Stud. Mycol.">
        <title>101 Dothideomycetes genomes: a test case for predicting lifestyles and emergence of pathogens.</title>
        <authorList>
            <person name="Haridas S."/>
            <person name="Albert R."/>
            <person name="Binder M."/>
            <person name="Bloem J."/>
            <person name="Labutti K."/>
            <person name="Salamov A."/>
            <person name="Andreopoulos B."/>
            <person name="Baker S."/>
            <person name="Barry K."/>
            <person name="Bills G."/>
            <person name="Bluhm B."/>
            <person name="Cannon C."/>
            <person name="Castanera R."/>
            <person name="Culley D."/>
            <person name="Daum C."/>
            <person name="Ezra D."/>
            <person name="Gonzalez J."/>
            <person name="Henrissat B."/>
            <person name="Kuo A."/>
            <person name="Liang C."/>
            <person name="Lipzen A."/>
            <person name="Lutzoni F."/>
            <person name="Magnuson J."/>
            <person name="Mondo S."/>
            <person name="Nolan M."/>
            <person name="Ohm R."/>
            <person name="Pangilinan J."/>
            <person name="Park H.-J."/>
            <person name="Ramirez L."/>
            <person name="Alfaro M."/>
            <person name="Sun H."/>
            <person name="Tritt A."/>
            <person name="Yoshinaga Y."/>
            <person name="Zwiers L.-H."/>
            <person name="Turgeon B."/>
            <person name="Goodwin S."/>
            <person name="Spatafora J."/>
            <person name="Crous P."/>
            <person name="Grigoriev I."/>
        </authorList>
    </citation>
    <scope>NUCLEOTIDE SEQUENCE</scope>
    <source>
        <strain evidence="1">CBS 125425</strain>
    </source>
</reference>
<accession>A0A9P4R8L1</accession>
<evidence type="ECO:0000313" key="2">
    <source>
        <dbReference type="Proteomes" id="UP000799444"/>
    </source>
</evidence>
<protein>
    <submittedName>
        <fullName evidence="1">Uncharacterized protein</fullName>
    </submittedName>
</protein>
<dbReference type="AlphaFoldDB" id="A0A9P4R8L1"/>
<proteinExistence type="predicted"/>
<dbReference type="Proteomes" id="UP000799444">
    <property type="component" value="Unassembled WGS sequence"/>
</dbReference>
<evidence type="ECO:0000313" key="1">
    <source>
        <dbReference type="EMBL" id="KAF2738441.1"/>
    </source>
</evidence>
<sequence>MLRHEEASVDCHSRQNTFQLWIPLTASPTLSIVNFHRAGSRDFGGISDLFFGRPLTKARHYSVPCFSTRQWSSSFQATATLTSKSRLVCLFGLCVTLCRMRSILCPDVCSLARAISVRLRRAAQPRRQFHALINRLAAPSHGHMAFARGVSMIANRFRHYL</sequence>
<keyword evidence="2" id="KW-1185">Reference proteome</keyword>
<organism evidence="1 2">
    <name type="scientific">Polyplosphaeria fusca</name>
    <dbReference type="NCBI Taxonomy" id="682080"/>
    <lineage>
        <taxon>Eukaryota</taxon>
        <taxon>Fungi</taxon>
        <taxon>Dikarya</taxon>
        <taxon>Ascomycota</taxon>
        <taxon>Pezizomycotina</taxon>
        <taxon>Dothideomycetes</taxon>
        <taxon>Pleosporomycetidae</taxon>
        <taxon>Pleosporales</taxon>
        <taxon>Tetraplosphaeriaceae</taxon>
        <taxon>Polyplosphaeria</taxon>
    </lineage>
</organism>